<dbReference type="EMBL" id="CCKQ01011003">
    <property type="protein sequence ID" value="CDW82538.1"/>
    <property type="molecule type" value="Genomic_DNA"/>
</dbReference>
<sequence length="2212" mass="267272">MKNAHAKFDQVRLIQSYEYVLKQFGLDPLNDSHFYKILMEIENYRANQVQIQQQPQFNKSKQMSRQASQASNISLQVDQQNLMLADQNYSKCLKAKTFFSLVQNMVSNQISKLESTIQHRESNVQRNQPIKQSTLSSNKSSENLNKRRKNSQQRDKENMMKTSKQTSGRQTQRSNNNQSPLNEVNLNNHNINAVIDEYQVIQYKNPKLMKNVVSQQDLIQMQRNSTKSSFQDDKQITQPSSIQHTSHTNFQNFDHSSSEFTIKDKSLNFTQQNSNRQLNTQRIMNQSQSTSALYSNKQIIGDKSKFNTKSKKCTNTDYKLLLKTMRCWKQYIKIEKRMKAYEEKSIESWALSIHYYEQTLITKSFLCLQRNMISKQIDKKGLRVQKEVVQQRALKKFFKKWQSSYDTVSKRRNQMFKALNHWGNKIQGKVIKRIRNYLMQDKHARLVNLDKYLNKPSAIYHILTFTKINLLQEWTQQQQLQTVLNDNVKARFQDFTPYIAKSVENLYLRRYFENLVMNKERGVSYRIRADMNFKQRAFKKLRQAYTKINTVSRIGGIVEYNHSQRLVWTYFGQWLGKTTNKILNSQKMDQAEGFHQRNLKQKSIQGFLLYLNKKHQTQSQLKQSVRSSLSKAIRQTFQGWKFVTLYNRKFRHLLLEGRKIQTFGLKSHYFMIWIKTAIVVCKARMYEEQSLKKRAIQGFQRFIEHQENQRMHEEEVAEQFRLRMQRKIYSEWLSFTSQAQTERNLRRTVFKYMQETKMRQIIKRWRDQNMKNKNLEEIGNKTQTFSKVKNLKQIFQAMKNLTETKRTAFEKYDILNSQVTKKVQSQVLLGWLQLFSRKLTLRQKHKQVAMNHIRKQFVGYFLYWLNLTSNQEFKRTRFFRRRAFNLSTKSFTALKQYSLQRNAFKKQLHGFLKNRANNLMFKALQMIFQHTKQNEIQRKLRKVSAFIYLEKALKKHYGMFKRNWALKKKAKQIRMQIAVKMIQQSLQIWKKAYACQDIVNKFRITQNKQVQQRQFEKLKKYANKQSIRKNKIRKGLFRYVFRLCAQSIVALKQNLKKVKNSRIRKSKVYSIYQRRNLKTHFNRLKNHHSKMTEKRQIARQMGVKARSVLFNQVFNSLRQYSQKKIGLKLVYKPMLNLKNRKIQRACLLALYKYSFEKSIQEASLKRFKTQANEKTRAKIFDAMIRFKFFQQYLKDLNFKSKGLMKLRLYRKSFFVLIRNKLQSSYHRSILRQSRLNITSKYLQHWITIFNELQYTKPLENTASTYILKKIFTKFCLKIQESQQKRQLKQEYEQKALEFFERTNKSRAIKKMMRTFQVQKLQRMKNNLSRQIFLKKIFNKWRFNLVEMNKGKTQHLLVRNFRAFWLQKRALTKLEEGVQVSLRQQVRANQIRNQKNLKLVRKCYYRLAQNVQTQSFIVETLKDKMKVMDRIMMRPKFYQWKVFLSECRKNEKAKYFRVERGYIYIIRKYFDQFRINTLEKKQLKLNFEKAHSKYNQNLQLRYFAYFIDRAIDRQTKRKRYTSFSINKNQQKLQEYFYAMIAVINELRLRRFNNMKAVECITSNLKKKSLICLQRNHCLGQIQKMIERQSNMRVQFNVVQSWKKGFLQSQSLNHIVNTLQNGQNRLMMQQLFSRLVKLSFYQQIFETLESKRILNYSRTFIALLKRKVCFTQIVYGFDMARGQIYKQNAFRALVEYNQEQQKRQTMMMSQLNIVIEETNNVQMKTCFEYLQANAYQERMKKQALSVYIYRLKAKAFQSLIIIGEKQLSQYYATNQIKMKRTMRYFCSWIQSFQKAKQENLIKQVHETNTLNNVVQGWREYTQKQKAARYFHTMKLNQNAVPLAFDCLRLHSVRTKQLRQIEQSVSSNHEFCQIKTVLLNWMQYHNLKKISMSMRRFHGFKLLKVVIDEWSEHAKKQNERRMQVREMQENFYDRPYLIRPLLVIRNVCIFKAFQALKMGTQISNESIVQRNNCLYLQYSRLLKKGFYSLRMFVSKRQQDKKIRMLRNYFITRRWFYNLRNATYFKRCEDKRRRESAIFKVLNVQRKAFNVMLQYASERQQERIKIQFAEEMYYKRLADRVLISFKINVLNELQARESQIISGQNTLQNCDLTMGINQSRFEQDLSNLQIECTQVQDYNEKKRLVTELYLKKLLYKCFVCWGNQALCVSEDEEERSHMVSGFMSEQRTLNNIYENQEEEEYASEDEANFIQVQRRK</sequence>
<gene>
    <name evidence="2" type="primary">Contig430.g478</name>
    <name evidence="2" type="ORF">STYLEM_11571</name>
</gene>
<feature type="compositionally biased region" description="Polar residues" evidence="1">
    <location>
        <begin position="236"/>
        <end position="253"/>
    </location>
</feature>
<evidence type="ECO:0000313" key="2">
    <source>
        <dbReference type="EMBL" id="CDW82538.1"/>
    </source>
</evidence>
<feature type="compositionally biased region" description="Polar residues" evidence="1">
    <location>
        <begin position="160"/>
        <end position="181"/>
    </location>
</feature>
<feature type="region of interest" description="Disordered" evidence="1">
    <location>
        <begin position="223"/>
        <end position="253"/>
    </location>
</feature>
<evidence type="ECO:0008006" key="4">
    <source>
        <dbReference type="Google" id="ProtNLM"/>
    </source>
</evidence>
<feature type="compositionally biased region" description="Low complexity" evidence="1">
    <location>
        <begin position="131"/>
        <end position="143"/>
    </location>
</feature>
<proteinExistence type="predicted"/>
<protein>
    <recommendedName>
        <fullName evidence="4">Sfi1 spindle body domain-containing protein</fullName>
    </recommendedName>
</protein>
<feature type="region of interest" description="Disordered" evidence="1">
    <location>
        <begin position="119"/>
        <end position="184"/>
    </location>
</feature>
<reference evidence="2 3" key="1">
    <citation type="submission" date="2014-06" db="EMBL/GenBank/DDBJ databases">
        <authorList>
            <person name="Swart Estienne"/>
        </authorList>
    </citation>
    <scope>NUCLEOTIDE SEQUENCE [LARGE SCALE GENOMIC DNA]</scope>
    <source>
        <strain evidence="2 3">130c</strain>
    </source>
</reference>
<evidence type="ECO:0000256" key="1">
    <source>
        <dbReference type="SAM" id="MobiDB-lite"/>
    </source>
</evidence>
<organism evidence="2 3">
    <name type="scientific">Stylonychia lemnae</name>
    <name type="common">Ciliate</name>
    <dbReference type="NCBI Taxonomy" id="5949"/>
    <lineage>
        <taxon>Eukaryota</taxon>
        <taxon>Sar</taxon>
        <taxon>Alveolata</taxon>
        <taxon>Ciliophora</taxon>
        <taxon>Intramacronucleata</taxon>
        <taxon>Spirotrichea</taxon>
        <taxon>Stichotrichia</taxon>
        <taxon>Sporadotrichida</taxon>
        <taxon>Oxytrichidae</taxon>
        <taxon>Stylonychinae</taxon>
        <taxon>Stylonychia</taxon>
    </lineage>
</organism>
<name>A0A078ANJ2_STYLE</name>
<keyword evidence="3" id="KW-1185">Reference proteome</keyword>
<dbReference type="Proteomes" id="UP000039865">
    <property type="component" value="Unassembled WGS sequence"/>
</dbReference>
<evidence type="ECO:0000313" key="3">
    <source>
        <dbReference type="Proteomes" id="UP000039865"/>
    </source>
</evidence>
<accession>A0A078ANJ2</accession>
<dbReference type="InParanoid" id="A0A078ANJ2"/>